<reference evidence="2" key="1">
    <citation type="submission" date="2019-05" db="EMBL/GenBank/DDBJ databases">
        <authorList>
            <person name="Piombo E."/>
        </authorList>
    </citation>
    <scope>NUCLEOTIDE SEQUENCE</scope>
    <source>
        <strain evidence="2">C2S</strain>
    </source>
</reference>
<dbReference type="AlphaFoldDB" id="A0A9Q9S179"/>
<gene>
    <name evidence="2" type="ORF">C2S_2235</name>
</gene>
<protein>
    <submittedName>
        <fullName evidence="2">Uncharacterized protein</fullName>
    </submittedName>
</protein>
<comment type="caution">
    <text evidence="2">The sequence shown here is derived from an EMBL/GenBank/DDBJ whole genome shotgun (WGS) entry which is preliminary data.</text>
</comment>
<feature type="region of interest" description="Disordered" evidence="1">
    <location>
        <begin position="1"/>
        <end position="31"/>
    </location>
</feature>
<name>A0A9Q9S179_FUSFU</name>
<accession>A0A9Q9S179</accession>
<evidence type="ECO:0000313" key="3">
    <source>
        <dbReference type="Proteomes" id="UP000760494"/>
    </source>
</evidence>
<proteinExistence type="predicted"/>
<feature type="region of interest" description="Disordered" evidence="1">
    <location>
        <begin position="83"/>
        <end position="140"/>
    </location>
</feature>
<sequence>MSDRLSILKGDNLIPTNDIQPETSSPSTTNPLELQTVIPLSLPSSQSEGINMVPNYSNLPLGLQPSVVPPREDVPPGHVRLLGGFMSPVDPAEPKEGDDTETNVDHYPGGPLEPEDADDFPGETFTDDGESPYVPSPIAPPRRMLYLRDNRTPTASDGPAPTSFMQYSTLYQALNSTFPQYVGPEHLQPIDAPTRLRMTPHHAINTPSPDFVQPIIPYHPKPIVPGFLPEPIGPPSAQSMAYHHPESVVPHGQTLDSTPIQNMVPHHANPTNPEFVQAPTAHDPQAVGVHHPQRIGSLGEMLSPSPKEVPTPAARRRSTLTFNPLAAAFTPSPTGAGISNTGVNETALSPTPTGAGMVPYEASEFIHNPADLGMIAYEEAGVEDSGADANVQPPMVDAVQETYKKILAIEDDRDREDAINEFYYMQARPWTDEMTRLEKEQQDLEELWSL</sequence>
<evidence type="ECO:0000313" key="2">
    <source>
        <dbReference type="EMBL" id="VTT78998.1"/>
    </source>
</evidence>
<evidence type="ECO:0000256" key="1">
    <source>
        <dbReference type="SAM" id="MobiDB-lite"/>
    </source>
</evidence>
<dbReference type="EMBL" id="CABFJX010000396">
    <property type="protein sequence ID" value="VTT78998.1"/>
    <property type="molecule type" value="Genomic_DNA"/>
</dbReference>
<organism evidence="2 3">
    <name type="scientific">Fusarium fujikuroi</name>
    <name type="common">Bakanae and foot rot disease fungus</name>
    <name type="synonym">Gibberella fujikuroi</name>
    <dbReference type="NCBI Taxonomy" id="5127"/>
    <lineage>
        <taxon>Eukaryota</taxon>
        <taxon>Fungi</taxon>
        <taxon>Dikarya</taxon>
        <taxon>Ascomycota</taxon>
        <taxon>Pezizomycotina</taxon>
        <taxon>Sordariomycetes</taxon>
        <taxon>Hypocreomycetidae</taxon>
        <taxon>Hypocreales</taxon>
        <taxon>Nectriaceae</taxon>
        <taxon>Fusarium</taxon>
        <taxon>Fusarium fujikuroi species complex</taxon>
    </lineage>
</organism>
<feature type="compositionally biased region" description="Polar residues" evidence="1">
    <location>
        <begin position="14"/>
        <end position="31"/>
    </location>
</feature>
<feature type="compositionally biased region" description="Acidic residues" evidence="1">
    <location>
        <begin position="113"/>
        <end position="130"/>
    </location>
</feature>
<dbReference type="Proteomes" id="UP000760494">
    <property type="component" value="Unassembled WGS sequence"/>
</dbReference>